<comment type="caution">
    <text evidence="2">The sequence shown here is derived from an EMBL/GenBank/DDBJ whole genome shotgun (WGS) entry which is preliminary data.</text>
</comment>
<proteinExistence type="predicted"/>
<protein>
    <submittedName>
        <fullName evidence="2">Uncharacterized protein</fullName>
    </submittedName>
</protein>
<feature type="transmembrane region" description="Helical" evidence="1">
    <location>
        <begin position="74"/>
        <end position="95"/>
    </location>
</feature>
<keyword evidence="1" id="KW-0472">Membrane</keyword>
<gene>
    <name evidence="2" type="ORF">MN116_004124</name>
</gene>
<feature type="transmembrane region" description="Helical" evidence="1">
    <location>
        <begin position="115"/>
        <end position="134"/>
    </location>
</feature>
<sequence length="290" mass="34152">MYDLSKFCGNILGLTGFIAVLQNVFVSSIWIVYLFSWHINRSNNLSNNQDVANKEELDPELSKYSLRFSTKVKIFIIVISSLAVHLSEGIRMSYLLISGIDIRNVYGKYFCRFHTFVHCVASCTSTWTFALLWLNKLFSLLVGWRYFWIVNSKITTFIQTSMLIIINILANYIFWSSGEFCNKYYYNKDFIYTWFILGLFLPKIISIISSILIIRIYNKHESEMNISYALITSSDMEVINITTRYMNRMYAVKLTLILEFRHQYTDAVDESQTDRNTRRRFHLSITIQLK</sequence>
<reference evidence="2" key="2">
    <citation type="journal article" date="2023" name="Infect Dis Poverty">
        <title>Chromosome-scale genome of the human blood fluke Schistosoma mekongi and its implications for public health.</title>
        <authorList>
            <person name="Zhou M."/>
            <person name="Xu L."/>
            <person name="Xu D."/>
            <person name="Chen W."/>
            <person name="Khan J."/>
            <person name="Hu Y."/>
            <person name="Huang H."/>
            <person name="Wei H."/>
            <person name="Zhang Y."/>
            <person name="Chusongsang P."/>
            <person name="Tanasarnprasert K."/>
            <person name="Hu X."/>
            <person name="Limpanont Y."/>
            <person name="Lv Z."/>
        </authorList>
    </citation>
    <scope>NUCLEOTIDE SEQUENCE</scope>
    <source>
        <strain evidence="2">LV_2022a</strain>
    </source>
</reference>
<feature type="transmembrane region" description="Helical" evidence="1">
    <location>
        <begin position="190"/>
        <end position="214"/>
    </location>
</feature>
<keyword evidence="3" id="KW-1185">Reference proteome</keyword>
<evidence type="ECO:0000313" key="3">
    <source>
        <dbReference type="Proteomes" id="UP001292079"/>
    </source>
</evidence>
<dbReference type="Gene3D" id="1.20.1070.10">
    <property type="entry name" value="Rhodopsin 7-helix transmembrane proteins"/>
    <property type="match status" value="1"/>
</dbReference>
<dbReference type="AlphaFoldDB" id="A0AAE1ZGD9"/>
<feature type="transmembrane region" description="Helical" evidence="1">
    <location>
        <begin position="146"/>
        <end position="170"/>
    </location>
</feature>
<keyword evidence="1" id="KW-1133">Transmembrane helix</keyword>
<accession>A0AAE1ZGD9</accession>
<name>A0AAE1ZGD9_SCHME</name>
<dbReference type="EMBL" id="JALJAT010000002">
    <property type="protein sequence ID" value="KAK4472919.1"/>
    <property type="molecule type" value="Genomic_DNA"/>
</dbReference>
<keyword evidence="1" id="KW-0812">Transmembrane</keyword>
<evidence type="ECO:0000256" key="1">
    <source>
        <dbReference type="SAM" id="Phobius"/>
    </source>
</evidence>
<feature type="transmembrane region" description="Helical" evidence="1">
    <location>
        <begin position="12"/>
        <end position="35"/>
    </location>
</feature>
<reference evidence="2" key="1">
    <citation type="submission" date="2022-04" db="EMBL/GenBank/DDBJ databases">
        <authorList>
            <person name="Xu L."/>
            <person name="Lv Z."/>
        </authorList>
    </citation>
    <scope>NUCLEOTIDE SEQUENCE</scope>
    <source>
        <strain evidence="2">LV_2022a</strain>
    </source>
</reference>
<dbReference type="SUPFAM" id="SSF81321">
    <property type="entry name" value="Family A G protein-coupled receptor-like"/>
    <property type="match status" value="1"/>
</dbReference>
<dbReference type="Proteomes" id="UP001292079">
    <property type="component" value="Unassembled WGS sequence"/>
</dbReference>
<organism evidence="2 3">
    <name type="scientific">Schistosoma mekongi</name>
    <name type="common">Parasitic worm</name>
    <dbReference type="NCBI Taxonomy" id="38744"/>
    <lineage>
        <taxon>Eukaryota</taxon>
        <taxon>Metazoa</taxon>
        <taxon>Spiralia</taxon>
        <taxon>Lophotrochozoa</taxon>
        <taxon>Platyhelminthes</taxon>
        <taxon>Trematoda</taxon>
        <taxon>Digenea</taxon>
        <taxon>Strigeidida</taxon>
        <taxon>Schistosomatoidea</taxon>
        <taxon>Schistosomatidae</taxon>
        <taxon>Schistosoma</taxon>
    </lineage>
</organism>
<evidence type="ECO:0000313" key="2">
    <source>
        <dbReference type="EMBL" id="KAK4472919.1"/>
    </source>
</evidence>